<accession>A0A9N9J5V7</accession>
<feature type="non-terminal residue" evidence="1">
    <location>
        <position position="1"/>
    </location>
</feature>
<dbReference type="AlphaFoldDB" id="A0A9N9J5V7"/>
<protein>
    <submittedName>
        <fullName evidence="1">990_t:CDS:1</fullName>
    </submittedName>
</protein>
<name>A0A9N9J5V7_9GLOM</name>
<evidence type="ECO:0000313" key="1">
    <source>
        <dbReference type="EMBL" id="CAG8765992.1"/>
    </source>
</evidence>
<keyword evidence="2" id="KW-1185">Reference proteome</keyword>
<dbReference type="OrthoDB" id="2355492at2759"/>
<dbReference type="Proteomes" id="UP000789508">
    <property type="component" value="Unassembled WGS sequence"/>
</dbReference>
<organism evidence="1 2">
    <name type="scientific">Ambispora leptoticha</name>
    <dbReference type="NCBI Taxonomy" id="144679"/>
    <lineage>
        <taxon>Eukaryota</taxon>
        <taxon>Fungi</taxon>
        <taxon>Fungi incertae sedis</taxon>
        <taxon>Mucoromycota</taxon>
        <taxon>Glomeromycotina</taxon>
        <taxon>Glomeromycetes</taxon>
        <taxon>Archaeosporales</taxon>
        <taxon>Ambisporaceae</taxon>
        <taxon>Ambispora</taxon>
    </lineage>
</organism>
<dbReference type="EMBL" id="CAJVPS010049288">
    <property type="protein sequence ID" value="CAG8765992.1"/>
    <property type="molecule type" value="Genomic_DNA"/>
</dbReference>
<comment type="caution">
    <text evidence="1">The sequence shown here is derived from an EMBL/GenBank/DDBJ whole genome shotgun (WGS) entry which is preliminary data.</text>
</comment>
<evidence type="ECO:0000313" key="2">
    <source>
        <dbReference type="Proteomes" id="UP000789508"/>
    </source>
</evidence>
<sequence length="78" mass="9333">ALQFEKNKSFTKEMYEDVEFYVKQCYLDVTLIRQILKQKYVSYPIFLKDLYAAITKYKPSAQLKECDAAKFYKELLAK</sequence>
<gene>
    <name evidence="1" type="ORF">ALEPTO_LOCUS13876</name>
</gene>
<reference evidence="1" key="1">
    <citation type="submission" date="2021-06" db="EMBL/GenBank/DDBJ databases">
        <authorList>
            <person name="Kallberg Y."/>
            <person name="Tangrot J."/>
            <person name="Rosling A."/>
        </authorList>
    </citation>
    <scope>NUCLEOTIDE SEQUENCE</scope>
    <source>
        <strain evidence="1">FL130A</strain>
    </source>
</reference>
<proteinExistence type="predicted"/>